<dbReference type="AlphaFoldDB" id="A0A9D3YBE8"/>
<reference evidence="2" key="1">
    <citation type="journal article" date="2019" name="bioRxiv">
        <title>The Genome of the Zebra Mussel, Dreissena polymorpha: A Resource for Invasive Species Research.</title>
        <authorList>
            <person name="McCartney M.A."/>
            <person name="Auch B."/>
            <person name="Kono T."/>
            <person name="Mallez S."/>
            <person name="Zhang Y."/>
            <person name="Obille A."/>
            <person name="Becker A."/>
            <person name="Abrahante J.E."/>
            <person name="Garbe J."/>
            <person name="Badalamenti J.P."/>
            <person name="Herman A."/>
            <person name="Mangelson H."/>
            <person name="Liachko I."/>
            <person name="Sullivan S."/>
            <person name="Sone E.D."/>
            <person name="Koren S."/>
            <person name="Silverstein K.A.T."/>
            <person name="Beckman K.B."/>
            <person name="Gohl D.M."/>
        </authorList>
    </citation>
    <scope>NUCLEOTIDE SEQUENCE</scope>
    <source>
        <strain evidence="2">Duluth1</strain>
        <tissue evidence="2">Whole animal</tissue>
    </source>
</reference>
<name>A0A9D3YBE8_DREPO</name>
<dbReference type="Proteomes" id="UP000828390">
    <property type="component" value="Unassembled WGS sequence"/>
</dbReference>
<reference evidence="2" key="2">
    <citation type="submission" date="2020-11" db="EMBL/GenBank/DDBJ databases">
        <authorList>
            <person name="McCartney M.A."/>
            <person name="Auch B."/>
            <person name="Kono T."/>
            <person name="Mallez S."/>
            <person name="Becker A."/>
            <person name="Gohl D.M."/>
            <person name="Silverstein K.A.T."/>
            <person name="Koren S."/>
            <person name="Bechman K.B."/>
            <person name="Herman A."/>
            <person name="Abrahante J.E."/>
            <person name="Garbe J."/>
        </authorList>
    </citation>
    <scope>NUCLEOTIDE SEQUENCE</scope>
    <source>
        <strain evidence="2">Duluth1</strain>
        <tissue evidence="2">Whole animal</tissue>
    </source>
</reference>
<evidence type="ECO:0000313" key="3">
    <source>
        <dbReference type="EMBL" id="KAH3697443.1"/>
    </source>
</evidence>
<dbReference type="EMBL" id="JAIWYP010000016">
    <property type="protein sequence ID" value="KAH3697408.1"/>
    <property type="molecule type" value="Genomic_DNA"/>
</dbReference>
<keyword evidence="1" id="KW-0812">Transmembrane</keyword>
<comment type="caution">
    <text evidence="2">The sequence shown here is derived from an EMBL/GenBank/DDBJ whole genome shotgun (WGS) entry which is preliminary data.</text>
</comment>
<feature type="transmembrane region" description="Helical" evidence="1">
    <location>
        <begin position="101"/>
        <end position="126"/>
    </location>
</feature>
<dbReference type="OrthoDB" id="6118569at2759"/>
<evidence type="ECO:0000313" key="2">
    <source>
        <dbReference type="EMBL" id="KAH3697408.1"/>
    </source>
</evidence>
<feature type="transmembrane region" description="Helical" evidence="1">
    <location>
        <begin position="5"/>
        <end position="25"/>
    </location>
</feature>
<keyword evidence="1" id="KW-0472">Membrane</keyword>
<accession>A0A9D3YBE8</accession>
<dbReference type="Gene3D" id="1.20.140.150">
    <property type="match status" value="1"/>
</dbReference>
<keyword evidence="4" id="KW-1185">Reference proteome</keyword>
<organism evidence="2 4">
    <name type="scientific">Dreissena polymorpha</name>
    <name type="common">Zebra mussel</name>
    <name type="synonym">Mytilus polymorpha</name>
    <dbReference type="NCBI Taxonomy" id="45954"/>
    <lineage>
        <taxon>Eukaryota</taxon>
        <taxon>Metazoa</taxon>
        <taxon>Spiralia</taxon>
        <taxon>Lophotrochozoa</taxon>
        <taxon>Mollusca</taxon>
        <taxon>Bivalvia</taxon>
        <taxon>Autobranchia</taxon>
        <taxon>Heteroconchia</taxon>
        <taxon>Euheterodonta</taxon>
        <taxon>Imparidentia</taxon>
        <taxon>Neoheterodontei</taxon>
        <taxon>Myida</taxon>
        <taxon>Dreissenoidea</taxon>
        <taxon>Dreissenidae</taxon>
        <taxon>Dreissena</taxon>
    </lineage>
</organism>
<protein>
    <submittedName>
        <fullName evidence="2">Uncharacterized protein</fullName>
    </submittedName>
</protein>
<sequence>MGDSFFLVVAVSTFALGVILFLVSISSTSWQGLEEAATISLWKICYKMHVAKTWACNPWQEVPDFVRSSQAFVILCLMCYVVCSIILTAAFVLRCLHRSRLALIVLSLLTFTSACMIAMTVVVMGMKGRDYLLAMKEDEEKIYRSFLNGIIINGYYQIGWAIILAIVASLINYISFAFFLLEYKDMTDLPRPTKV</sequence>
<proteinExistence type="predicted"/>
<feature type="transmembrane region" description="Helical" evidence="1">
    <location>
        <begin position="158"/>
        <end position="181"/>
    </location>
</feature>
<evidence type="ECO:0000313" key="4">
    <source>
        <dbReference type="Proteomes" id="UP000828390"/>
    </source>
</evidence>
<gene>
    <name evidence="2" type="ORF">DPMN_084909</name>
    <name evidence="3" type="ORF">DPMN_084945</name>
</gene>
<evidence type="ECO:0000256" key="1">
    <source>
        <dbReference type="SAM" id="Phobius"/>
    </source>
</evidence>
<feature type="transmembrane region" description="Helical" evidence="1">
    <location>
        <begin position="71"/>
        <end position="94"/>
    </location>
</feature>
<keyword evidence="1" id="KW-1133">Transmembrane helix</keyword>
<dbReference type="EMBL" id="JAIWYP010000016">
    <property type="protein sequence ID" value="KAH3697443.1"/>
    <property type="molecule type" value="Genomic_DNA"/>
</dbReference>